<dbReference type="SUPFAM" id="SSF52540">
    <property type="entry name" value="P-loop containing nucleoside triphosphate hydrolases"/>
    <property type="match status" value="1"/>
</dbReference>
<feature type="compositionally biased region" description="Polar residues" evidence="6">
    <location>
        <begin position="1"/>
        <end position="16"/>
    </location>
</feature>
<sequence>MPYSSQAKPGSHNKPTGVNEGVDTSLESIRTLASTKYFDDWSGRGAWSIVIANRAVGDLRRIRKGDGHVFRMISKKIKELSQGFFSDDNQKRLVGLNTEVPIYEAKVSRDLRIVYQIDLDTDVEAKVDKQIIKLYGIYTHAQMDNRLWSLVANYHVTRRGKEYRRRCSFRETPRTLGHNVTLPAQFPHEEDIEVPIELQGTNESFESEKDVKAGELTAVRSLVASEKFILMSKSLVKSIVDDLDGGHIFQVSSKEKEVIYYDSACFVLGRSGTGKTTCIVFKMLGIEKMYDWAEEERPRQVFITQSPELARRVQEYYRTLVETDSHQATRSNEMVADDESILADLRDEDVEAFGLPARYSLLEDKHFPLFLTYDQLCSLLEEDYKFEFGRMARSQASAQRFDPSFRIEIESESKKNQLYITEKILPAVLTMDRIKGNKHATITFEVFAIAYWPHFDQRLTKDLDPALVYSEFLGVIEGSEFTLTSQSGVLSRSEYFELSDGGSLLSSQRDKIYTLYESYRKARGQRNGYDAAERTHALIVAMQDGKRLPGPKVDAIYVDEAQDNLLIDTKLIRNLSNNPHGILMAGDTAQTISAGSSFRFEDLKAFSWRLEDKDEAVKNKKRKPIHPTLFHLSVNYRSHGGIVDCASALVELVSELFPNSIDKLKKETGLIGGPRPTFFSGWEHSSIPIGQFLRDQDDVKVDFGAHQVILVRNEAARNALRAQVGDIGLILTLYESKGLEFNDVLLYNFFEDSVASDTTWRIVLHGLNSRKYHPLPQFEEVRHAVICSELKNLYVGLTRARNHCWILDVSERAEPMKIFWTERNLIEQCGPGDLIPQLSASSSKSEWKERGRALFERQLYSQAILCFERAGMPLERDISAAYEARKQARLLQATKPNDRETRTAFRHAADKFLGCSKIATFKQQRSCYLRAADCFVQAEEWKPAAETFIIVSDFGMAAKCLRNAGCFTEAMDLIKAHQDEIPEKIADEIKKVARLEYLRTAQYEQAEELFDDLEEQLDYMEDCGLESERIEVLEQHQRHEEAAEAAAEAAFGKGDVVEGVRLLQATNDDKLLRRAVEKALGGLWILLPFTQVDSINYTAADALIQCLKNEPKILTDEEKYQFDTFQAIRSGDKSRIGSLAQSHGILASDSPYRSMLSLLCFSYSSSKLVSFEGRSLQDFINATKPAWRYITQLSGLVRNLDISRLPMQRLLGVEPAEHRLAYTESSESGFRIYSTSPLFSSLEPPGSDALVHYNALGITSVTSTESRTRRLAIDMLYSVLRTEVLSMHTAASSSNFLALYTCLDFAIFGKCKRIGSGSGSGPDCGRQHVNSFRLSETDRQVPFNLRVRALIIQIHFANKFYPQNRSDEYERRRIRRIWLHRMHEALMPLFPPLGGLRCVDGAWVPELDQGACLISVWCGQALFELDPNSSVHWKHMFLSEVLASLDLAFHVDGKRFDSYVHRLHSSRLVNAREDLMIADPRTKDPCSLVHRFIDFYHRKSDSLIRGVLQAVRHVIFSGLVIEANSLVYLLEFIGREMMVQYRRWFKGKDGIFDGLLVPRSWALDLLKRAPLISQKGIGLMEYLGILYKTLEILREYSYEHSPLYSFAGKGALNLLGRGLLILRISRLIVLVSNNIGFDLKKRIEVRLTISRALTGQGEVHRYLCDRILHNKSWEDLEDAILRCPLNRGADQLVRLFLRRGNNHRQPRSSGLVRAIGYSQVSDIERTLSLTDFAQRPQSALNPEAKSFHLSRPGQLSPEHKIDAPEFEKDLDDEDGDTAGLMRPDREETGIDVLPETESEPMRPLTPEEIKSGKIILLILRRYVLRKRARQRSAAQAIWRCYSRYAHRRDAPRSPEDDRYLRFQREYAKDVKILEGNGPLSGLFYRHKAILLGCMPHVALYLGGLRSANQLQKDANKKRLQSAHHKELEEILKGMDICGWVFNIDIFNLVAYNKYCLDYPFVSTFTTRLKKLMAAIMPGSKELQDLPAIRTHVKELENIYRQMEEDFGRDLMPTSLDRHHQWGIEVILSQPT</sequence>
<dbReference type="Pfam" id="PF00580">
    <property type="entry name" value="UvrD-helicase"/>
    <property type="match status" value="1"/>
</dbReference>
<dbReference type="EMBL" id="CAJMWY010004174">
    <property type="protein sequence ID" value="CAE6522261.1"/>
    <property type="molecule type" value="Genomic_DNA"/>
</dbReference>
<evidence type="ECO:0000259" key="7">
    <source>
        <dbReference type="PROSITE" id="PS51198"/>
    </source>
</evidence>
<evidence type="ECO:0000256" key="2">
    <source>
        <dbReference type="ARBA" id="ARBA00022801"/>
    </source>
</evidence>
<dbReference type="InterPro" id="IPR039904">
    <property type="entry name" value="TRANK1"/>
</dbReference>
<dbReference type="InterPro" id="IPR027417">
    <property type="entry name" value="P-loop_NTPase"/>
</dbReference>
<evidence type="ECO:0000313" key="9">
    <source>
        <dbReference type="Proteomes" id="UP000663861"/>
    </source>
</evidence>
<evidence type="ECO:0000313" key="8">
    <source>
        <dbReference type="EMBL" id="CAE6522261.1"/>
    </source>
</evidence>
<evidence type="ECO:0000256" key="1">
    <source>
        <dbReference type="ARBA" id="ARBA00022741"/>
    </source>
</evidence>
<accession>A0A8H3DE09</accession>
<keyword evidence="2 5" id="KW-0378">Hydrolase</keyword>
<dbReference type="PANTHER" id="PTHR21529">
    <property type="entry name" value="MAMMARY TURMOR VIRUS RECEPTOR HOMOLOG 1, 2 MTVR1, 2"/>
    <property type="match status" value="1"/>
</dbReference>
<dbReference type="GO" id="GO:0016787">
    <property type="term" value="F:hydrolase activity"/>
    <property type="evidence" value="ECO:0007669"/>
    <property type="project" value="UniProtKB-UniRule"/>
</dbReference>
<dbReference type="InterPro" id="IPR014016">
    <property type="entry name" value="UvrD-like_ATP-bd"/>
</dbReference>
<keyword evidence="1 5" id="KW-0547">Nucleotide-binding</keyword>
<gene>
    <name evidence="8" type="ORF">RDB_LOCUS158012</name>
</gene>
<dbReference type="Gene3D" id="3.40.50.300">
    <property type="entry name" value="P-loop containing nucleotide triphosphate hydrolases"/>
    <property type="match status" value="2"/>
</dbReference>
<feature type="region of interest" description="Disordered" evidence="6">
    <location>
        <begin position="1"/>
        <end position="21"/>
    </location>
</feature>
<comment type="caution">
    <text evidence="8">The sequence shown here is derived from an EMBL/GenBank/DDBJ whole genome shotgun (WGS) entry which is preliminary data.</text>
</comment>
<feature type="domain" description="UvrD-like helicase ATP-binding" evidence="7">
    <location>
        <begin position="248"/>
        <end position="639"/>
    </location>
</feature>
<evidence type="ECO:0000256" key="6">
    <source>
        <dbReference type="SAM" id="MobiDB-lite"/>
    </source>
</evidence>
<dbReference type="GO" id="GO:0005524">
    <property type="term" value="F:ATP binding"/>
    <property type="evidence" value="ECO:0007669"/>
    <property type="project" value="UniProtKB-UniRule"/>
</dbReference>
<evidence type="ECO:0000256" key="4">
    <source>
        <dbReference type="ARBA" id="ARBA00022840"/>
    </source>
</evidence>
<name>A0A8H3DE09_9AGAM</name>
<feature type="binding site" evidence="5">
    <location>
        <begin position="269"/>
        <end position="276"/>
    </location>
    <ligand>
        <name>ATP</name>
        <dbReference type="ChEBI" id="CHEBI:30616"/>
    </ligand>
</feature>
<evidence type="ECO:0000256" key="3">
    <source>
        <dbReference type="ARBA" id="ARBA00022806"/>
    </source>
</evidence>
<organism evidence="8 9">
    <name type="scientific">Rhizoctonia solani</name>
    <dbReference type="NCBI Taxonomy" id="456999"/>
    <lineage>
        <taxon>Eukaryota</taxon>
        <taxon>Fungi</taxon>
        <taxon>Dikarya</taxon>
        <taxon>Basidiomycota</taxon>
        <taxon>Agaricomycotina</taxon>
        <taxon>Agaricomycetes</taxon>
        <taxon>Cantharellales</taxon>
        <taxon>Ceratobasidiaceae</taxon>
        <taxon>Rhizoctonia</taxon>
    </lineage>
</organism>
<evidence type="ECO:0000256" key="5">
    <source>
        <dbReference type="PROSITE-ProRule" id="PRU00560"/>
    </source>
</evidence>
<dbReference type="PROSITE" id="PS51198">
    <property type="entry name" value="UVRD_HELICASE_ATP_BIND"/>
    <property type="match status" value="1"/>
</dbReference>
<dbReference type="PANTHER" id="PTHR21529:SF4">
    <property type="entry name" value="TPR AND ANKYRIN REPEAT-CONTAINING PROTEIN 1"/>
    <property type="match status" value="1"/>
</dbReference>
<dbReference type="Proteomes" id="UP000663861">
    <property type="component" value="Unassembled WGS sequence"/>
</dbReference>
<reference evidence="8" key="1">
    <citation type="submission" date="2021-01" db="EMBL/GenBank/DDBJ databases">
        <authorList>
            <person name="Kaushik A."/>
        </authorList>
    </citation>
    <scope>NUCLEOTIDE SEQUENCE</scope>
    <source>
        <strain evidence="8">AG4-RS23</strain>
    </source>
</reference>
<keyword evidence="4 5" id="KW-0067">ATP-binding</keyword>
<dbReference type="GO" id="GO:0004386">
    <property type="term" value="F:helicase activity"/>
    <property type="evidence" value="ECO:0007669"/>
    <property type="project" value="UniProtKB-UniRule"/>
</dbReference>
<keyword evidence="3 5" id="KW-0347">Helicase</keyword>
<protein>
    <recommendedName>
        <fullName evidence="7">UvrD-like helicase ATP-binding domain-containing protein</fullName>
    </recommendedName>
</protein>
<proteinExistence type="predicted"/>